<dbReference type="EMBL" id="AMPZ03000002">
    <property type="protein sequence ID" value="KAH9592158.1"/>
    <property type="molecule type" value="Genomic_DNA"/>
</dbReference>
<dbReference type="GeneID" id="75577204"/>
<proteinExistence type="predicted"/>
<evidence type="ECO:0000313" key="3">
    <source>
        <dbReference type="Proteomes" id="UP000471633"/>
    </source>
</evidence>
<reference evidence="2" key="3">
    <citation type="submission" date="2021-06" db="EMBL/GenBank/DDBJ databases">
        <title>Chromosome-level genome assembly for S. haematobium.</title>
        <authorList>
            <person name="Stroehlein A.J."/>
        </authorList>
    </citation>
    <scope>NUCLEOTIDE SEQUENCE</scope>
</reference>
<dbReference type="Proteomes" id="UP000471633">
    <property type="component" value="Unassembled WGS sequence"/>
</dbReference>
<dbReference type="RefSeq" id="XP_051072219.1">
    <property type="nucleotide sequence ID" value="XM_051212081.1"/>
</dbReference>
<reference evidence="2" key="1">
    <citation type="journal article" date="2012" name="Nat. Genet.">
        <title>Whole-genome sequence of Schistosoma haematobium.</title>
        <authorList>
            <person name="Young N.D."/>
            <person name="Jex A.R."/>
            <person name="Li B."/>
            <person name="Liu S."/>
            <person name="Yang L."/>
            <person name="Xiong Z."/>
            <person name="Li Y."/>
            <person name="Cantacessi C."/>
            <person name="Hall R.S."/>
            <person name="Xu X."/>
            <person name="Chen F."/>
            <person name="Wu X."/>
            <person name="Zerlotini A."/>
            <person name="Oliveira G."/>
            <person name="Hofmann A."/>
            <person name="Zhang G."/>
            <person name="Fang X."/>
            <person name="Kang Y."/>
            <person name="Campbell B.E."/>
            <person name="Loukas A."/>
            <person name="Ranganathan S."/>
            <person name="Rollinson D."/>
            <person name="Rinaldi G."/>
            <person name="Brindley P.J."/>
            <person name="Yang H."/>
            <person name="Wang J."/>
            <person name="Wang J."/>
            <person name="Gasser R.B."/>
        </authorList>
    </citation>
    <scope>NUCLEOTIDE SEQUENCE</scope>
</reference>
<dbReference type="CTD" id="75577204"/>
<accession>A0A922S3I6</accession>
<reference evidence="2" key="4">
    <citation type="journal article" date="2022" name="PLoS Pathog.">
        <title>Chromosome-level genome of Schistosoma haematobium underpins genome-wide explorations of molecular variation.</title>
        <authorList>
            <person name="Stroehlein A.J."/>
            <person name="Korhonen P.K."/>
            <person name="Lee V.V."/>
            <person name="Ralph S.A."/>
            <person name="Mentink-Kane M."/>
            <person name="You H."/>
            <person name="McManus D.P."/>
            <person name="Tchuente L.T."/>
            <person name="Stothard J.R."/>
            <person name="Kaur P."/>
            <person name="Dudchenko O."/>
            <person name="Aiden E.L."/>
            <person name="Yang B."/>
            <person name="Yang H."/>
            <person name="Emery A.M."/>
            <person name="Webster B.L."/>
            <person name="Brindley P.J."/>
            <person name="Rollinson D."/>
            <person name="Chang B.C.H."/>
            <person name="Gasser R.B."/>
            <person name="Young N.D."/>
        </authorList>
    </citation>
    <scope>NUCLEOTIDE SEQUENCE</scope>
</reference>
<evidence type="ECO:0000256" key="1">
    <source>
        <dbReference type="SAM" id="MobiDB-lite"/>
    </source>
</evidence>
<evidence type="ECO:0000313" key="2">
    <source>
        <dbReference type="EMBL" id="KAH9592158.1"/>
    </source>
</evidence>
<feature type="region of interest" description="Disordered" evidence="1">
    <location>
        <begin position="84"/>
        <end position="183"/>
    </location>
</feature>
<protein>
    <submittedName>
        <fullName evidence="2">Uncharacterized protein</fullName>
    </submittedName>
</protein>
<keyword evidence="3" id="KW-1185">Reference proteome</keyword>
<organism evidence="2 3">
    <name type="scientific">Schistosoma haematobium</name>
    <name type="common">Blood fluke</name>
    <dbReference type="NCBI Taxonomy" id="6185"/>
    <lineage>
        <taxon>Eukaryota</taxon>
        <taxon>Metazoa</taxon>
        <taxon>Spiralia</taxon>
        <taxon>Lophotrochozoa</taxon>
        <taxon>Platyhelminthes</taxon>
        <taxon>Trematoda</taxon>
        <taxon>Digenea</taxon>
        <taxon>Strigeidida</taxon>
        <taxon>Schistosomatoidea</taxon>
        <taxon>Schistosomatidae</taxon>
        <taxon>Schistosoma</taxon>
    </lineage>
</organism>
<comment type="caution">
    <text evidence="2">The sequence shown here is derived from an EMBL/GenBank/DDBJ whole genome shotgun (WGS) entry which is preliminary data.</text>
</comment>
<sequence length="279" mass="32496">MPRCRKEKKIPYRTDDMVQNVRSSFIREGENNLRNYSEPVDDRMKDAYDRMKPSNMYNDMSNKARSYSKWNDYDRSRPIDSYSRNIRDGFEPRNASPYAKNLMGDLPTTRNIRDGFEPRNTSPYSRNLMGDLPTTRNIRDGFEPRNASSYSRNLMGDLPVPRSTHTAHEPRRLSPYASRPNNLMGDLPDVQHNRETYEPHYIPVKLNRSNNLMNNVSEPRTIRDGFEPRNASSYSGNLMGDLPVPSSVSSNGNTYSYSIPQRPNLKIVREEDTFNRYMD</sequence>
<dbReference type="AlphaFoldDB" id="A0A922S3I6"/>
<name>A0A922S3I6_SCHHA</name>
<reference evidence="2" key="2">
    <citation type="journal article" date="2019" name="Gigascience">
        <title>High-quality Schistosoma haematobium genome achieved by single-molecule and long-range sequencing.</title>
        <authorList>
            <person name="Stroehlein A.J."/>
            <person name="Korhonen P.K."/>
            <person name="Chong T.M."/>
            <person name="Lim Y.L."/>
            <person name="Chan K.G."/>
            <person name="Webster B."/>
            <person name="Rollinson D."/>
            <person name="Brindley P.J."/>
            <person name="Gasser R.B."/>
            <person name="Young N.D."/>
        </authorList>
    </citation>
    <scope>NUCLEOTIDE SEQUENCE</scope>
</reference>
<gene>
    <name evidence="2" type="ORF">MS3_00004182</name>
</gene>